<dbReference type="InterPro" id="IPR007627">
    <property type="entry name" value="RNA_pol_sigma70_r2"/>
</dbReference>
<sequence length="178" mass="21347">MSNSISPLTASPRKVYSSLLDQERLRIFNYIRTLVPHYSDAEDVYQHVCLTLWKKFDEFDQERDFFSWACGITFYTVCNHRRSMRKDRHYFSQELIDTMAQQREHDLSKYNTRIEYLRDCMKCLNPTDQQLLQKTILEKQSIKEFAKTADRALQTLYNRLAILRRELAECILSKLQSE</sequence>
<gene>
    <name evidence="5" type="ORF">GmarT_07070</name>
</gene>
<dbReference type="PANTHER" id="PTHR43133:SF51">
    <property type="entry name" value="RNA POLYMERASE SIGMA FACTOR"/>
    <property type="match status" value="1"/>
</dbReference>
<keyword evidence="2" id="KW-0731">Sigma factor</keyword>
<organism evidence="5 6">
    <name type="scientific">Gimesia maris</name>
    <dbReference type="NCBI Taxonomy" id="122"/>
    <lineage>
        <taxon>Bacteria</taxon>
        <taxon>Pseudomonadati</taxon>
        <taxon>Planctomycetota</taxon>
        <taxon>Planctomycetia</taxon>
        <taxon>Planctomycetales</taxon>
        <taxon>Planctomycetaceae</taxon>
        <taxon>Gimesia</taxon>
    </lineage>
</organism>
<proteinExistence type="predicted"/>
<evidence type="ECO:0000313" key="6">
    <source>
        <dbReference type="Proteomes" id="UP000322887"/>
    </source>
</evidence>
<dbReference type="InterPro" id="IPR039425">
    <property type="entry name" value="RNA_pol_sigma-70-like"/>
</dbReference>
<evidence type="ECO:0000256" key="3">
    <source>
        <dbReference type="ARBA" id="ARBA00023163"/>
    </source>
</evidence>
<keyword evidence="1" id="KW-0805">Transcription regulation</keyword>
<feature type="domain" description="RNA polymerase sigma-70 region 2" evidence="4">
    <location>
        <begin position="22"/>
        <end position="83"/>
    </location>
</feature>
<dbReference type="Pfam" id="PF04542">
    <property type="entry name" value="Sigma70_r2"/>
    <property type="match status" value="1"/>
</dbReference>
<accession>A0ABX5YGT6</accession>
<dbReference type="InterPro" id="IPR014284">
    <property type="entry name" value="RNA_pol_sigma-70_dom"/>
</dbReference>
<dbReference type="SUPFAM" id="SSF88946">
    <property type="entry name" value="Sigma2 domain of RNA polymerase sigma factors"/>
    <property type="match status" value="1"/>
</dbReference>
<evidence type="ECO:0000259" key="4">
    <source>
        <dbReference type="Pfam" id="PF04542"/>
    </source>
</evidence>
<dbReference type="InterPro" id="IPR013325">
    <property type="entry name" value="RNA_pol_sigma_r2"/>
</dbReference>
<keyword evidence="6" id="KW-1185">Reference proteome</keyword>
<protein>
    <submittedName>
        <fullName evidence="5">RNA polymerase sigma factor</fullName>
    </submittedName>
</protein>
<evidence type="ECO:0000256" key="1">
    <source>
        <dbReference type="ARBA" id="ARBA00023015"/>
    </source>
</evidence>
<dbReference type="Proteomes" id="UP000322887">
    <property type="component" value="Chromosome"/>
</dbReference>
<evidence type="ECO:0000313" key="5">
    <source>
        <dbReference type="EMBL" id="QEG14870.1"/>
    </source>
</evidence>
<dbReference type="EMBL" id="CP042910">
    <property type="protein sequence ID" value="QEG14870.1"/>
    <property type="molecule type" value="Genomic_DNA"/>
</dbReference>
<dbReference type="Gene3D" id="1.10.1740.10">
    <property type="match status" value="1"/>
</dbReference>
<reference evidence="5 6" key="1">
    <citation type="submission" date="2019-08" db="EMBL/GenBank/DDBJ databases">
        <title>Deep-cultivation of Planctomycetes and their phenomic and genomic characterization uncovers novel biology.</title>
        <authorList>
            <person name="Wiegand S."/>
            <person name="Jogler M."/>
            <person name="Boedeker C."/>
            <person name="Pinto D."/>
            <person name="Vollmers J."/>
            <person name="Rivas-Marin E."/>
            <person name="Kohn T."/>
            <person name="Peeters S.H."/>
            <person name="Heuer A."/>
            <person name="Rast P."/>
            <person name="Oberbeckmann S."/>
            <person name="Bunk B."/>
            <person name="Jeske O."/>
            <person name="Meyerdierks A."/>
            <person name="Storesund J.E."/>
            <person name="Kallscheuer N."/>
            <person name="Luecker S."/>
            <person name="Lage O.M."/>
            <person name="Pohl T."/>
            <person name="Merkel B.J."/>
            <person name="Hornburger P."/>
            <person name="Mueller R.-W."/>
            <person name="Bruemmer F."/>
            <person name="Labrenz M."/>
            <person name="Spormann A.M."/>
            <person name="Op den Camp H."/>
            <person name="Overmann J."/>
            <person name="Amann R."/>
            <person name="Jetten M.S.M."/>
            <person name="Mascher T."/>
            <person name="Medema M.H."/>
            <person name="Devos D.P."/>
            <person name="Kaster A.-K."/>
            <person name="Ovreas L."/>
            <person name="Rohde M."/>
            <person name="Galperin M.Y."/>
            <person name="Jogler C."/>
        </authorList>
    </citation>
    <scope>NUCLEOTIDE SEQUENCE [LARGE SCALE GENOMIC DNA]</scope>
    <source>
        <strain evidence="5 6">DSM 8797</strain>
    </source>
</reference>
<dbReference type="PANTHER" id="PTHR43133">
    <property type="entry name" value="RNA POLYMERASE ECF-TYPE SIGMA FACTO"/>
    <property type="match status" value="1"/>
</dbReference>
<dbReference type="NCBIfam" id="TIGR02989">
    <property type="entry name" value="Sig-70_gvs1"/>
    <property type="match status" value="1"/>
</dbReference>
<keyword evidence="3" id="KW-0804">Transcription</keyword>
<dbReference type="NCBIfam" id="TIGR02937">
    <property type="entry name" value="sigma70-ECF"/>
    <property type="match status" value="1"/>
</dbReference>
<dbReference type="GeneID" id="98645380"/>
<evidence type="ECO:0000256" key="2">
    <source>
        <dbReference type="ARBA" id="ARBA00023082"/>
    </source>
</evidence>
<dbReference type="InterPro" id="IPR014331">
    <property type="entry name" value="RNA_pol_sigma70_ECF_RHOBA"/>
</dbReference>
<dbReference type="RefSeq" id="WP_002644342.1">
    <property type="nucleotide sequence ID" value="NZ_CP036353.1"/>
</dbReference>
<name>A0ABX5YGT6_9PLAN</name>